<evidence type="ECO:0000256" key="2">
    <source>
        <dbReference type="ARBA" id="ARBA00022729"/>
    </source>
</evidence>
<evidence type="ECO:0000256" key="4">
    <source>
        <dbReference type="ARBA" id="ARBA00023139"/>
    </source>
</evidence>
<gene>
    <name evidence="8" type="ORF">ACFFJH_02915</name>
</gene>
<name>A0ABV6IAX1_9BURK</name>
<evidence type="ECO:0000256" key="7">
    <source>
        <dbReference type="SAM" id="MobiDB-lite"/>
    </source>
</evidence>
<keyword evidence="6 8" id="KW-0449">Lipoprotein</keyword>
<dbReference type="NCBIfam" id="NF047847">
    <property type="entry name" value="SS_mature_LptM"/>
    <property type="match status" value="1"/>
</dbReference>
<dbReference type="InterPro" id="IPR032831">
    <property type="entry name" value="LptM_cons"/>
</dbReference>
<sequence>MSGLIFSSQLLLSGCGQKGPLYMPEKKVATPSSTTIPADAPTTSTSTSENVKK</sequence>
<keyword evidence="5" id="KW-0998">Cell outer membrane</keyword>
<dbReference type="Pfam" id="PF13627">
    <property type="entry name" value="LptM_cons"/>
    <property type="match status" value="1"/>
</dbReference>
<accession>A0ABV6IAX1</accession>
<organism evidence="8 9">
    <name type="scientific">Undibacterium danionis</name>
    <dbReference type="NCBI Taxonomy" id="1812100"/>
    <lineage>
        <taxon>Bacteria</taxon>
        <taxon>Pseudomonadati</taxon>
        <taxon>Pseudomonadota</taxon>
        <taxon>Betaproteobacteria</taxon>
        <taxon>Burkholderiales</taxon>
        <taxon>Oxalobacteraceae</taxon>
        <taxon>Undibacterium</taxon>
    </lineage>
</organism>
<keyword evidence="9" id="KW-1185">Reference proteome</keyword>
<comment type="subcellular location">
    <subcellularLocation>
        <location evidence="1">Cell outer membrane</location>
        <topology evidence="1">Lipid-anchor</topology>
    </subcellularLocation>
</comment>
<evidence type="ECO:0000256" key="6">
    <source>
        <dbReference type="ARBA" id="ARBA00023288"/>
    </source>
</evidence>
<dbReference type="EMBL" id="JBHLXJ010000003">
    <property type="protein sequence ID" value="MFC0348743.1"/>
    <property type="molecule type" value="Genomic_DNA"/>
</dbReference>
<keyword evidence="3" id="KW-0472">Membrane</keyword>
<dbReference type="Proteomes" id="UP001589844">
    <property type="component" value="Unassembled WGS sequence"/>
</dbReference>
<feature type="region of interest" description="Disordered" evidence="7">
    <location>
        <begin position="21"/>
        <end position="53"/>
    </location>
</feature>
<proteinExistence type="predicted"/>
<reference evidence="8 9" key="1">
    <citation type="submission" date="2024-09" db="EMBL/GenBank/DDBJ databases">
        <authorList>
            <person name="Sun Q."/>
            <person name="Mori K."/>
        </authorList>
    </citation>
    <scope>NUCLEOTIDE SEQUENCE [LARGE SCALE GENOMIC DNA]</scope>
    <source>
        <strain evidence="8 9">CCM 8677</strain>
    </source>
</reference>
<comment type="caution">
    <text evidence="8">The sequence shown here is derived from an EMBL/GenBank/DDBJ whole genome shotgun (WGS) entry which is preliminary data.</text>
</comment>
<protein>
    <submittedName>
        <fullName evidence="8">Lipoprotein</fullName>
    </submittedName>
</protein>
<evidence type="ECO:0000256" key="1">
    <source>
        <dbReference type="ARBA" id="ARBA00004459"/>
    </source>
</evidence>
<evidence type="ECO:0000313" key="8">
    <source>
        <dbReference type="EMBL" id="MFC0348743.1"/>
    </source>
</evidence>
<keyword evidence="4" id="KW-0564">Palmitate</keyword>
<evidence type="ECO:0000256" key="3">
    <source>
        <dbReference type="ARBA" id="ARBA00023136"/>
    </source>
</evidence>
<feature type="compositionally biased region" description="Low complexity" evidence="7">
    <location>
        <begin position="29"/>
        <end position="53"/>
    </location>
</feature>
<dbReference type="RefSeq" id="WP_390210268.1">
    <property type="nucleotide sequence ID" value="NZ_JBHLXJ010000003.1"/>
</dbReference>
<evidence type="ECO:0000313" key="9">
    <source>
        <dbReference type="Proteomes" id="UP001589844"/>
    </source>
</evidence>
<evidence type="ECO:0000256" key="5">
    <source>
        <dbReference type="ARBA" id="ARBA00023237"/>
    </source>
</evidence>
<keyword evidence="2" id="KW-0732">Signal</keyword>